<gene>
    <name evidence="2" type="ORF">F2Q69_00055123</name>
</gene>
<comment type="caution">
    <text evidence="2">The sequence shown here is derived from an EMBL/GenBank/DDBJ whole genome shotgun (WGS) entry which is preliminary data.</text>
</comment>
<dbReference type="Proteomes" id="UP000712600">
    <property type="component" value="Unassembled WGS sequence"/>
</dbReference>
<feature type="region of interest" description="Disordered" evidence="1">
    <location>
        <begin position="138"/>
        <end position="229"/>
    </location>
</feature>
<accession>A0A8S9N923</accession>
<dbReference type="EMBL" id="QGKX02002183">
    <property type="protein sequence ID" value="KAF3489959.1"/>
    <property type="molecule type" value="Genomic_DNA"/>
</dbReference>
<feature type="compositionally biased region" description="Low complexity" evidence="1">
    <location>
        <begin position="161"/>
        <end position="170"/>
    </location>
</feature>
<feature type="compositionally biased region" description="Polar residues" evidence="1">
    <location>
        <begin position="195"/>
        <end position="208"/>
    </location>
</feature>
<reference evidence="2" key="1">
    <citation type="submission" date="2019-12" db="EMBL/GenBank/DDBJ databases">
        <title>Genome sequencing and annotation of Brassica cretica.</title>
        <authorList>
            <person name="Studholme D.J."/>
            <person name="Sarris P."/>
        </authorList>
    </citation>
    <scope>NUCLEOTIDE SEQUENCE</scope>
    <source>
        <strain evidence="2">PFS-109/04</strain>
        <tissue evidence="2">Leaf</tissue>
    </source>
</reference>
<proteinExistence type="predicted"/>
<sequence length="229" mass="25751">MSLNKLPSYQPPVRRVPLACSKFPRHYQVSFSTVDLIPGSTRRPYGEGIDAIPEKALKTLTLQPCSGRQRTGLISQLYTNRILSQPAQTQQVHYQLRSSDLAWHWDMDIAKWDTDEAIRKEKTTSPFAAFENRRAVEVTRKATPVSTGDADDKTKRRTRRTAVTVTGTGREPNREDRKRGGPARGPREAIDDSPTEQLSDTHTPQRATVPSPPAYGKPKAYLRETLELA</sequence>
<organism evidence="2 3">
    <name type="scientific">Brassica cretica</name>
    <name type="common">Mustard</name>
    <dbReference type="NCBI Taxonomy" id="69181"/>
    <lineage>
        <taxon>Eukaryota</taxon>
        <taxon>Viridiplantae</taxon>
        <taxon>Streptophyta</taxon>
        <taxon>Embryophyta</taxon>
        <taxon>Tracheophyta</taxon>
        <taxon>Spermatophyta</taxon>
        <taxon>Magnoliopsida</taxon>
        <taxon>eudicotyledons</taxon>
        <taxon>Gunneridae</taxon>
        <taxon>Pentapetalae</taxon>
        <taxon>rosids</taxon>
        <taxon>malvids</taxon>
        <taxon>Brassicales</taxon>
        <taxon>Brassicaceae</taxon>
        <taxon>Brassiceae</taxon>
        <taxon>Brassica</taxon>
    </lineage>
</organism>
<name>A0A8S9N923_BRACR</name>
<dbReference type="AlphaFoldDB" id="A0A8S9N923"/>
<feature type="compositionally biased region" description="Basic and acidic residues" evidence="1">
    <location>
        <begin position="171"/>
        <end position="190"/>
    </location>
</feature>
<evidence type="ECO:0000313" key="3">
    <source>
        <dbReference type="Proteomes" id="UP000712600"/>
    </source>
</evidence>
<evidence type="ECO:0000313" key="2">
    <source>
        <dbReference type="EMBL" id="KAF3489959.1"/>
    </source>
</evidence>
<evidence type="ECO:0000256" key="1">
    <source>
        <dbReference type="SAM" id="MobiDB-lite"/>
    </source>
</evidence>
<protein>
    <submittedName>
        <fullName evidence="2">Uncharacterized protein</fullName>
    </submittedName>
</protein>